<reference evidence="2" key="2">
    <citation type="submission" date="2021-04" db="EMBL/GenBank/DDBJ databases">
        <authorList>
            <person name="Gilroy R."/>
        </authorList>
    </citation>
    <scope>NUCLEOTIDE SEQUENCE</scope>
    <source>
        <strain evidence="2">12435</strain>
    </source>
</reference>
<accession>A0A9D1Q232</accession>
<evidence type="ECO:0000313" key="3">
    <source>
        <dbReference type="Proteomes" id="UP000823990"/>
    </source>
</evidence>
<evidence type="ECO:0000313" key="2">
    <source>
        <dbReference type="EMBL" id="HIW02773.1"/>
    </source>
</evidence>
<organism evidence="2 3">
    <name type="scientific">Candidatus Protoclostridium stercorigallinarum</name>
    <dbReference type="NCBI Taxonomy" id="2838741"/>
    <lineage>
        <taxon>Bacteria</taxon>
        <taxon>Bacillati</taxon>
        <taxon>Bacillota</taxon>
        <taxon>Clostridia</taxon>
        <taxon>Candidatus Protoclostridium</taxon>
    </lineage>
</organism>
<dbReference type="Proteomes" id="UP000823990">
    <property type="component" value="Unassembled WGS sequence"/>
</dbReference>
<feature type="transmembrane region" description="Helical" evidence="1">
    <location>
        <begin position="7"/>
        <end position="32"/>
    </location>
</feature>
<reference evidence="2" key="1">
    <citation type="journal article" date="2021" name="PeerJ">
        <title>Extensive microbial diversity within the chicken gut microbiome revealed by metagenomics and culture.</title>
        <authorList>
            <person name="Gilroy R."/>
            <person name="Ravi A."/>
            <person name="Getino M."/>
            <person name="Pursley I."/>
            <person name="Horton D.L."/>
            <person name="Alikhan N.F."/>
            <person name="Baker D."/>
            <person name="Gharbi K."/>
            <person name="Hall N."/>
            <person name="Watson M."/>
            <person name="Adriaenssens E.M."/>
            <person name="Foster-Nyarko E."/>
            <person name="Jarju S."/>
            <person name="Secka A."/>
            <person name="Antonio M."/>
            <person name="Oren A."/>
            <person name="Chaudhuri R.R."/>
            <person name="La Ragione R."/>
            <person name="Hildebrand F."/>
            <person name="Pallen M.J."/>
        </authorList>
    </citation>
    <scope>NUCLEOTIDE SEQUENCE</scope>
    <source>
        <strain evidence="2">12435</strain>
    </source>
</reference>
<keyword evidence="1" id="KW-1133">Transmembrane helix</keyword>
<proteinExistence type="predicted"/>
<sequence length="296" mass="32253">MRNKRLIILLSVLGGVVVLIVVMSIVFTVYHIEARCIGDYSPTQNEEISRTSEEIVAAADDFMYRSIFLFDEEELAAAVDANVVRAEVRDVVCIFPNKVRIDYGYVSDDIQVRDEASGNYIIAGASGKITSLSGNDMSSPEDSSVISVVLPDGRLPVGSVPGAYMFDEDSFERKATETFVRYAESLKENGEDSGRVFRAAYKEIDLSDALKDAGATITVTLRSGFEFVINGSLNLEGENFTFDNEDTLQSAVNAMVSFYHEEEDGINGGAGVATVQYSEGSFKVAFDPDAGDRGEI</sequence>
<gene>
    <name evidence="2" type="ORF">H9892_05480</name>
</gene>
<dbReference type="AlphaFoldDB" id="A0A9D1Q232"/>
<keyword evidence="1" id="KW-0812">Transmembrane</keyword>
<name>A0A9D1Q232_9FIRM</name>
<comment type="caution">
    <text evidence="2">The sequence shown here is derived from an EMBL/GenBank/DDBJ whole genome shotgun (WGS) entry which is preliminary data.</text>
</comment>
<keyword evidence="1" id="KW-0472">Membrane</keyword>
<dbReference type="EMBL" id="DXHS01000084">
    <property type="protein sequence ID" value="HIW02773.1"/>
    <property type="molecule type" value="Genomic_DNA"/>
</dbReference>
<protein>
    <submittedName>
        <fullName evidence="2">Uncharacterized protein</fullName>
    </submittedName>
</protein>
<evidence type="ECO:0000256" key="1">
    <source>
        <dbReference type="SAM" id="Phobius"/>
    </source>
</evidence>